<dbReference type="Pfam" id="PF07669">
    <property type="entry name" value="Eco57I"/>
    <property type="match status" value="1"/>
</dbReference>
<reference evidence="7 8" key="1">
    <citation type="submission" date="2020-12" db="EMBL/GenBank/DDBJ databases">
        <title>Salegentibacter orientalis sp. nov., isolated from costal sediment.</title>
        <authorList>
            <person name="Lian F.-B."/>
        </authorList>
    </citation>
    <scope>NUCLEOTIDE SEQUENCE [LARGE SCALE GENOMIC DNA]</scope>
    <source>
        <strain evidence="7 8">F60176</strain>
    </source>
</reference>
<organism evidence="7 8">
    <name type="scientific">Salegentibacter maritimus</name>
    <dbReference type="NCBI Taxonomy" id="2794347"/>
    <lineage>
        <taxon>Bacteria</taxon>
        <taxon>Pseudomonadati</taxon>
        <taxon>Bacteroidota</taxon>
        <taxon>Flavobacteriia</taxon>
        <taxon>Flavobacteriales</taxon>
        <taxon>Flavobacteriaceae</taxon>
        <taxon>Salegentibacter</taxon>
    </lineage>
</organism>
<feature type="domain" description="Type II methyltransferase M.TaqI-like" evidence="6">
    <location>
        <begin position="320"/>
        <end position="568"/>
    </location>
</feature>
<dbReference type="InterPro" id="IPR029063">
    <property type="entry name" value="SAM-dependent_MTases_sf"/>
</dbReference>
<dbReference type="Gene3D" id="3.40.50.150">
    <property type="entry name" value="Vaccinia Virus protein VP39"/>
    <property type="match status" value="1"/>
</dbReference>
<evidence type="ECO:0000259" key="6">
    <source>
        <dbReference type="Pfam" id="PF07669"/>
    </source>
</evidence>
<dbReference type="SUPFAM" id="SSF53335">
    <property type="entry name" value="S-adenosyl-L-methionine-dependent methyltransferases"/>
    <property type="match status" value="1"/>
</dbReference>
<dbReference type="NCBIfam" id="NF033452">
    <property type="entry name" value="BREX_1_MTaseX"/>
    <property type="match status" value="1"/>
</dbReference>
<comment type="catalytic activity">
    <reaction evidence="5">
        <text>a 2'-deoxyadenosine in DNA + S-adenosyl-L-methionine = an N(6)-methyl-2'-deoxyadenosine in DNA + S-adenosyl-L-homocysteine + H(+)</text>
        <dbReference type="Rhea" id="RHEA:15197"/>
        <dbReference type="Rhea" id="RHEA-COMP:12418"/>
        <dbReference type="Rhea" id="RHEA-COMP:12419"/>
        <dbReference type="ChEBI" id="CHEBI:15378"/>
        <dbReference type="ChEBI" id="CHEBI:57856"/>
        <dbReference type="ChEBI" id="CHEBI:59789"/>
        <dbReference type="ChEBI" id="CHEBI:90615"/>
        <dbReference type="ChEBI" id="CHEBI:90616"/>
        <dbReference type="EC" id="2.1.1.72"/>
    </reaction>
</comment>
<evidence type="ECO:0000256" key="2">
    <source>
        <dbReference type="ARBA" id="ARBA00022603"/>
    </source>
</evidence>
<evidence type="ECO:0000256" key="5">
    <source>
        <dbReference type="ARBA" id="ARBA00047942"/>
    </source>
</evidence>
<accession>A0ABS0TIZ7</accession>
<dbReference type="PANTHER" id="PTHR33841">
    <property type="entry name" value="DNA METHYLTRANSFERASE YEEA-RELATED"/>
    <property type="match status" value="1"/>
</dbReference>
<dbReference type="InterPro" id="IPR050953">
    <property type="entry name" value="N4_N6_ade-DNA_methylase"/>
</dbReference>
<keyword evidence="3" id="KW-0808">Transferase</keyword>
<dbReference type="PANTHER" id="PTHR33841:SF1">
    <property type="entry name" value="DNA METHYLTRANSFERASE A"/>
    <property type="match status" value="1"/>
</dbReference>
<dbReference type="InterPro" id="IPR047939">
    <property type="entry name" value="BREX_1_PglX"/>
</dbReference>
<evidence type="ECO:0000256" key="3">
    <source>
        <dbReference type="ARBA" id="ARBA00022679"/>
    </source>
</evidence>
<comment type="caution">
    <text evidence="7">The sequence shown here is derived from an EMBL/GenBank/DDBJ whole genome shotgun (WGS) entry which is preliminary data.</text>
</comment>
<proteinExistence type="predicted"/>
<dbReference type="RefSeq" id="WP_198639223.1">
    <property type="nucleotide sequence ID" value="NZ_JAEHNY010000013.1"/>
</dbReference>
<evidence type="ECO:0000313" key="7">
    <source>
        <dbReference type="EMBL" id="MBI6121034.1"/>
    </source>
</evidence>
<protein>
    <recommendedName>
        <fullName evidence="1">site-specific DNA-methyltransferase (adenine-specific)</fullName>
        <ecNumber evidence="1">2.1.1.72</ecNumber>
    </recommendedName>
</protein>
<dbReference type="PRINTS" id="PR00507">
    <property type="entry name" value="N12N6MTFRASE"/>
</dbReference>
<dbReference type="EC" id="2.1.1.72" evidence="1"/>
<name>A0ABS0TIZ7_9FLAO</name>
<dbReference type="Proteomes" id="UP000635665">
    <property type="component" value="Unassembled WGS sequence"/>
</dbReference>
<evidence type="ECO:0000256" key="1">
    <source>
        <dbReference type="ARBA" id="ARBA00011900"/>
    </source>
</evidence>
<keyword evidence="2" id="KW-0489">Methyltransferase</keyword>
<dbReference type="InterPro" id="IPR011639">
    <property type="entry name" value="MethylTrfase_TaqI-like_dom"/>
</dbReference>
<keyword evidence="8" id="KW-1185">Reference proteome</keyword>
<sequence length="1226" mass="142837">MKLADHVEEIRLLIHKSFDNQFSRLGLSTTKALDAFKLPSNLVSKRKKLDVLVSSHKDDLGSYEEAREKALEELTFTLFNRFAAVKVMESLKLFPPILTKEAEHGGRSFGHQIWLEKHPEMRNEELEGIRQYLKEEFNILGESIPLYHKSYPYALLPNVIELNEIIEAFNAVEQDAQIEDDIWESDDILGWLYESYNNSKKKAHKESGAKTEYDKVSLQSQVYTPRWVVEFLVQNSLGKMYLEMYPDSDIKDNFKIANAPESRVREPKPLHEVKLIDPAAGSGNFLLYAFEFFYKLYEDQIDDYGADYEEDEIPKLIIENNLHGIDLDDRAIQLAQLGLWIKAQQKKRNLESLNFNVVSSDFHLVDFEFVYPILKGDAQLDSRQLEVAESIWKDLQNAYKFGSLIRLNEKIDAHLIAVKSSSGKMFSEEEEARQKEFKSNFLKNLEKAFLQFASQQGNAFLTDKTKDAVTFLKLITQSYDIATANPPYTDSSDFGPDLKKFIESNYKKPYKFNTNLFAAFIKRSFELTKKEGKVAMVHPPTFMYIKTFEDVRKFILEKSHIDLFVEWGYLGMFNSSARVDSAMYVLDKRLKENKSTFIKLNNIYEGVRYEAFVEAYDKLIKGDDFTNNYSIPQTKLKIITSWPFIYWISDDFREKFKSKSINELLKVRQGIATGNNNRCLRFWWEVDQSEISTKRSDEKKWVGYSKGGPYQKWYGNLWLVVDFSKEGYDYLLNHGNHLPSKEYYFLKGLTYSASGSKGASFRYLPENNVFDVGGSCIFPFIYKNIDYSIAFMNSKLCFYITSCLNPTVNTQVGDLKRVPFVIPEKRLEKLVTALSKRNINIVEYLKSLFVYERNFMGSPINSSTEFQEFKKSISIYFNADNWLKTQILINEAIINERIFDVYELTKLDKEMVLTKEGQSIGALPVSVNAKNAYLKNEIEGFTLENIRDYIESLSEKEFDANEKDVIESEFPQLYQSNNDLEEFCIRHQVNPINVWYWFKESNVIPKQRMNDLAMEFLADMIREILMEDEDGIIPLVPNAGEKVLLDRIEEKFIEKGFPMAQYSSFDSVLGRDLNSYINSYFFKDLSDHLNLFMYLPKAPFIWHLTSGPEQGFDCYLIIYKWNRDKLLSIRSRYIEQRERALENRQSDLKAKETPTASEQNELEKIYKQLKEIENFKSKIDELLEEGYDAVLDDGVGKNIAPLQKKKMLAYDVLNAGQLKKYLNADW</sequence>
<evidence type="ECO:0000256" key="4">
    <source>
        <dbReference type="ARBA" id="ARBA00022691"/>
    </source>
</evidence>
<gene>
    <name evidence="7" type="primary">pglX</name>
    <name evidence="7" type="ORF">I6U50_13475</name>
</gene>
<evidence type="ECO:0000313" key="8">
    <source>
        <dbReference type="Proteomes" id="UP000635665"/>
    </source>
</evidence>
<dbReference type="EMBL" id="JAEHNY010000013">
    <property type="protein sequence ID" value="MBI6121034.1"/>
    <property type="molecule type" value="Genomic_DNA"/>
</dbReference>
<keyword evidence="4" id="KW-0949">S-adenosyl-L-methionine</keyword>